<dbReference type="Proteomes" id="UP000035642">
    <property type="component" value="Unassembled WGS sequence"/>
</dbReference>
<dbReference type="AlphaFoldDB" id="A0A0K0D6K9"/>
<evidence type="ECO:0000259" key="1">
    <source>
        <dbReference type="Pfam" id="PF00078"/>
    </source>
</evidence>
<evidence type="ECO:0000313" key="3">
    <source>
        <dbReference type="WBParaSite" id="ACAC_0000570401-mRNA-1"/>
    </source>
</evidence>
<proteinExistence type="predicted"/>
<dbReference type="WBParaSite" id="ACAC_0000570401-mRNA-1">
    <property type="protein sequence ID" value="ACAC_0000570401-mRNA-1"/>
    <property type="gene ID" value="ACAC_0000570401"/>
</dbReference>
<reference evidence="2" key="1">
    <citation type="submission" date="2012-09" db="EMBL/GenBank/DDBJ databases">
        <authorList>
            <person name="Martin A.A."/>
        </authorList>
    </citation>
    <scope>NUCLEOTIDE SEQUENCE</scope>
</reference>
<evidence type="ECO:0000313" key="2">
    <source>
        <dbReference type="Proteomes" id="UP000035642"/>
    </source>
</evidence>
<organism evidence="2 3">
    <name type="scientific">Angiostrongylus cantonensis</name>
    <name type="common">Rat lungworm</name>
    <dbReference type="NCBI Taxonomy" id="6313"/>
    <lineage>
        <taxon>Eukaryota</taxon>
        <taxon>Metazoa</taxon>
        <taxon>Ecdysozoa</taxon>
        <taxon>Nematoda</taxon>
        <taxon>Chromadorea</taxon>
        <taxon>Rhabditida</taxon>
        <taxon>Rhabditina</taxon>
        <taxon>Rhabditomorpha</taxon>
        <taxon>Strongyloidea</taxon>
        <taxon>Metastrongylidae</taxon>
        <taxon>Angiostrongylus</taxon>
    </lineage>
</organism>
<protein>
    <submittedName>
        <fullName evidence="3">Reverse transcriptase domain-containing protein</fullName>
    </submittedName>
</protein>
<keyword evidence="2" id="KW-1185">Reference proteome</keyword>
<dbReference type="Pfam" id="PF00078">
    <property type="entry name" value="RVT_1"/>
    <property type="match status" value="1"/>
</dbReference>
<sequence length="237" mass="27334">MQARRIRYDVTDLAETRRRHQFNVIYDTGEKLCLGTGDSRNAGVVGVLVNTSLPMNIDSFGQFITRNGHLQLKRCGSIPALIIFVIYVPISNYDEEEFKAFYMDLEKFYREDHTFFKVIIGVVNAKTGPRRASVERHIWTHGLEWNEQDNMGEKIDGRQLHHFHFADDIVLMTPNISQAERILAEFDKAWEKIGLCLNLTKTMFMSSGLVSYPPFMLNGTKISDCFSYLYLGWKSTC</sequence>
<dbReference type="InterPro" id="IPR000477">
    <property type="entry name" value="RT_dom"/>
</dbReference>
<feature type="domain" description="Reverse transcriptase" evidence="1">
    <location>
        <begin position="153"/>
        <end position="222"/>
    </location>
</feature>
<reference evidence="3" key="2">
    <citation type="submission" date="2017-02" db="UniProtKB">
        <authorList>
            <consortium name="WormBaseParasite"/>
        </authorList>
    </citation>
    <scope>IDENTIFICATION</scope>
</reference>
<accession>A0A0K0D6K9</accession>
<name>A0A0K0D6K9_ANGCA</name>